<evidence type="ECO:0000256" key="1">
    <source>
        <dbReference type="ARBA" id="ARBA00001971"/>
    </source>
</evidence>
<evidence type="ECO:0000256" key="15">
    <source>
        <dbReference type="SAM" id="Phobius"/>
    </source>
</evidence>
<dbReference type="InterPro" id="IPR023616">
    <property type="entry name" value="Cyt_c_oxase-like_su1_dom"/>
</dbReference>
<dbReference type="GO" id="GO:0020037">
    <property type="term" value="F:heme binding"/>
    <property type="evidence" value="ECO:0007669"/>
    <property type="project" value="InterPro"/>
</dbReference>
<dbReference type="PRINTS" id="PR01165">
    <property type="entry name" value="CYCOXIDASEI"/>
</dbReference>
<keyword evidence="12 14" id="KW-0496">Mitochondrion</keyword>
<feature type="transmembrane region" description="Helical" evidence="15">
    <location>
        <begin position="64"/>
        <end position="80"/>
    </location>
</feature>
<dbReference type="UniPathway" id="UPA00705"/>
<evidence type="ECO:0000313" key="17">
    <source>
        <dbReference type="EMBL" id="ADD82784.1"/>
    </source>
</evidence>
<keyword evidence="14" id="KW-0349">Heme</keyword>
<dbReference type="GO" id="GO:0005743">
    <property type="term" value="C:mitochondrial inner membrane"/>
    <property type="evidence" value="ECO:0007669"/>
    <property type="project" value="UniProtKB-SubCell"/>
</dbReference>
<dbReference type="InterPro" id="IPR000883">
    <property type="entry name" value="Cyt_C_Oxase_1"/>
</dbReference>
<keyword evidence="10" id="KW-1278">Translocase</keyword>
<keyword evidence="9 14" id="KW-0999">Mitochondrion inner membrane</keyword>
<comment type="catalytic activity">
    <reaction evidence="13">
        <text>4 Fe(II)-[cytochrome c] + O2 + 8 H(+)(in) = 4 Fe(III)-[cytochrome c] + 2 H2O + 4 H(+)(out)</text>
        <dbReference type="Rhea" id="RHEA:11436"/>
        <dbReference type="Rhea" id="RHEA-COMP:10350"/>
        <dbReference type="Rhea" id="RHEA-COMP:14399"/>
        <dbReference type="ChEBI" id="CHEBI:15377"/>
        <dbReference type="ChEBI" id="CHEBI:15378"/>
        <dbReference type="ChEBI" id="CHEBI:15379"/>
        <dbReference type="ChEBI" id="CHEBI:29033"/>
        <dbReference type="ChEBI" id="CHEBI:29034"/>
        <dbReference type="EC" id="7.1.1.9"/>
    </reaction>
    <physiologicalReaction direction="left-to-right" evidence="13">
        <dbReference type="Rhea" id="RHEA:11437"/>
    </physiologicalReaction>
</comment>
<comment type="function">
    <text evidence="14">Component of the cytochrome c oxidase, the last enzyme in the mitochondrial electron transport chain which drives oxidative phosphorylation. The respiratory chain contains 3 multisubunit complexes succinate dehydrogenase (complex II, CII), ubiquinol-cytochrome c oxidoreductase (cytochrome b-c1 complex, complex III, CIII) and cytochrome c oxidase (complex IV, CIV), that cooperate to transfer electrons derived from NADH and succinate to molecular oxygen, creating an electrochemical gradient over the inner membrane that drives transmembrane transport and the ATP synthase. Cytochrome c oxidase is the component of the respiratory chain that catalyzes the reduction of oxygen to water. Electrons originating from reduced cytochrome c in the intermembrane space (IMS) are transferred via the dinuclear copper A center (CU(A)) of subunit 2 and heme A of subunit 1 to the active site in subunit 1, a binuclear center (BNC) formed by heme A3 and copper B (CU(B)). The BNC reduces molecular oxygen to 2 water molecules using 4 electrons from cytochrome c in the IMS and 4 protons from the mitochondrial matrix.</text>
</comment>
<evidence type="ECO:0000256" key="4">
    <source>
        <dbReference type="ARBA" id="ARBA00009578"/>
    </source>
</evidence>
<dbReference type="EMBL" id="GU936957">
    <property type="protein sequence ID" value="ADD82784.1"/>
    <property type="molecule type" value="Genomic_DNA"/>
</dbReference>
<comment type="similarity">
    <text evidence="4 14">Belongs to the heme-copper respiratory oxidase family.</text>
</comment>
<keyword evidence="14" id="KW-0186">Copper</keyword>
<dbReference type="PROSITE" id="PS50855">
    <property type="entry name" value="COX1"/>
    <property type="match status" value="1"/>
</dbReference>
<keyword evidence="14 15" id="KW-0472">Membrane</keyword>
<evidence type="ECO:0000259" key="16">
    <source>
        <dbReference type="PROSITE" id="PS50855"/>
    </source>
</evidence>
<dbReference type="GO" id="GO:0015990">
    <property type="term" value="P:electron transport coupled proton transport"/>
    <property type="evidence" value="ECO:0007669"/>
    <property type="project" value="TreeGrafter"/>
</dbReference>
<protein>
    <recommendedName>
        <fullName evidence="6 14">Cytochrome c oxidase subunit 1</fullName>
        <ecNumber evidence="14">7.1.1.9</ecNumber>
    </recommendedName>
</protein>
<dbReference type="GO" id="GO:0046872">
    <property type="term" value="F:metal ion binding"/>
    <property type="evidence" value="ECO:0007669"/>
    <property type="project" value="UniProtKB-KW"/>
</dbReference>
<keyword evidence="15" id="KW-1133">Transmembrane helix</keyword>
<evidence type="ECO:0000256" key="8">
    <source>
        <dbReference type="ARBA" id="ARBA00022723"/>
    </source>
</evidence>
<reference evidence="17" key="2">
    <citation type="submission" date="2010-02" db="EMBL/GenBank/DDBJ databases">
        <authorList>
            <person name="Park D.-S."/>
        </authorList>
    </citation>
    <scope>NUCLEOTIDE SEQUENCE</scope>
</reference>
<evidence type="ECO:0000256" key="11">
    <source>
        <dbReference type="ARBA" id="ARBA00022982"/>
    </source>
</evidence>
<name>D9ZDD8_9HEMI</name>
<dbReference type="Pfam" id="PF00115">
    <property type="entry name" value="COX1"/>
    <property type="match status" value="1"/>
</dbReference>
<evidence type="ECO:0000256" key="14">
    <source>
        <dbReference type="RuleBase" id="RU000369"/>
    </source>
</evidence>
<evidence type="ECO:0000256" key="5">
    <source>
        <dbReference type="ARBA" id="ARBA00011164"/>
    </source>
</evidence>
<keyword evidence="7 14" id="KW-0679">Respiratory chain</keyword>
<evidence type="ECO:0000256" key="12">
    <source>
        <dbReference type="ARBA" id="ARBA00023128"/>
    </source>
</evidence>
<evidence type="ECO:0000256" key="9">
    <source>
        <dbReference type="ARBA" id="ARBA00022792"/>
    </source>
</evidence>
<organism evidence="17">
    <name type="scientific">Conchaspididae sp. DSP-2010</name>
    <dbReference type="NCBI Taxonomy" id="740968"/>
    <lineage>
        <taxon>Eukaryota</taxon>
        <taxon>Metazoa</taxon>
        <taxon>Ecdysozoa</taxon>
        <taxon>Arthropoda</taxon>
        <taxon>Hexapoda</taxon>
        <taxon>Insecta</taxon>
        <taxon>Pterygota</taxon>
        <taxon>Neoptera</taxon>
        <taxon>Paraneoptera</taxon>
        <taxon>Hemiptera</taxon>
        <taxon>Sternorrhyncha</taxon>
        <taxon>Coccoidea</taxon>
        <taxon>Conchaspididae</taxon>
    </lineage>
</organism>
<feature type="transmembrane region" description="Helical" evidence="15">
    <location>
        <begin position="162"/>
        <end position="190"/>
    </location>
</feature>
<feature type="transmembrane region" description="Helical" evidence="15">
    <location>
        <begin position="85"/>
        <end position="105"/>
    </location>
</feature>
<dbReference type="SUPFAM" id="SSF81442">
    <property type="entry name" value="Cytochrome c oxidase subunit I-like"/>
    <property type="match status" value="1"/>
</dbReference>
<comment type="subunit">
    <text evidence="5">Component of the cytochrome c oxidase (complex IV, CIV), a multisubunit enzyme composed of a catalytic core of 3 subunits and several supernumerary subunits. The complex exists as a monomer or a dimer and forms supercomplexes (SCs) in the inner mitochondrial membrane with ubiquinol-cytochrome c oxidoreductase (cytochrome b-c1 complex, complex III, CIII).</text>
</comment>
<evidence type="ECO:0000256" key="6">
    <source>
        <dbReference type="ARBA" id="ARBA00015947"/>
    </source>
</evidence>
<comment type="cofactor">
    <cofactor evidence="1">
        <name>heme</name>
        <dbReference type="ChEBI" id="CHEBI:30413"/>
    </cofactor>
</comment>
<feature type="transmembrane region" description="Helical" evidence="15">
    <location>
        <begin position="37"/>
        <end position="58"/>
    </location>
</feature>
<accession>D9ZDD8</accession>
<sequence>MLYLIIGLWSGMMGLSLSLIIRLELMNYSIFFNNNIYYMIITMHAIIMIFFMTMLIIIGMFSNLLILYMIFSSDLIFLRLNNMSFWLLFLSLLILLMSMMLMNGINTGWTLYLLLSIQNNLSIDMMIFSLHLNGLSSILSSMNFIMSMMYMKMNMKMINLNLFLWSIFITSILLILSVLILSSAITMIIFDHNFNMMFFNLMGNGNLILFQHLF</sequence>
<dbReference type="EC" id="7.1.1.9" evidence="14"/>
<dbReference type="InterPro" id="IPR036927">
    <property type="entry name" value="Cyt_c_oxase-like_su1_sf"/>
</dbReference>
<keyword evidence="14 15" id="KW-0812">Transmembrane</keyword>
<keyword evidence="11 14" id="KW-0249">Electron transport</keyword>
<keyword evidence="8 14" id="KW-0479">Metal-binding</keyword>
<keyword evidence="14" id="KW-0408">Iron</keyword>
<dbReference type="GO" id="GO:0004129">
    <property type="term" value="F:cytochrome-c oxidase activity"/>
    <property type="evidence" value="ECO:0007669"/>
    <property type="project" value="UniProtKB-EC"/>
</dbReference>
<feature type="transmembrane region" description="Helical" evidence="15">
    <location>
        <begin position="125"/>
        <end position="150"/>
    </location>
</feature>
<dbReference type="GO" id="GO:0006123">
    <property type="term" value="P:mitochondrial electron transport, cytochrome c to oxygen"/>
    <property type="evidence" value="ECO:0007669"/>
    <property type="project" value="TreeGrafter"/>
</dbReference>
<dbReference type="AlphaFoldDB" id="D9ZDD8"/>
<proteinExistence type="inferred from homology"/>
<reference evidence="17" key="1">
    <citation type="journal article" date="2010" name="BMC Genomics">
        <title>Recovery of the mitochondrial COI barcode region in diverse Hexapoda through tRNA-based primers.</title>
        <authorList>
            <person name="Park D.S."/>
            <person name="Suh S.J."/>
            <person name="Oh H.W."/>
            <person name="Hebert P.D."/>
        </authorList>
    </citation>
    <scope>NUCLEOTIDE SEQUENCE</scope>
</reference>
<dbReference type="PANTHER" id="PTHR10422">
    <property type="entry name" value="CYTOCHROME C OXIDASE SUBUNIT 1"/>
    <property type="match status" value="1"/>
</dbReference>
<feature type="non-terminal residue" evidence="17">
    <location>
        <position position="214"/>
    </location>
</feature>
<feature type="domain" description="Cytochrome oxidase subunit I profile" evidence="16">
    <location>
        <begin position="1"/>
        <end position="214"/>
    </location>
</feature>
<dbReference type="Gene3D" id="1.20.210.10">
    <property type="entry name" value="Cytochrome c oxidase-like, subunit I domain"/>
    <property type="match status" value="1"/>
</dbReference>
<gene>
    <name evidence="17" type="primary">COI</name>
</gene>
<evidence type="ECO:0000256" key="13">
    <source>
        <dbReference type="ARBA" id="ARBA00049512"/>
    </source>
</evidence>
<geneLocation type="mitochondrion" evidence="17"/>
<feature type="transmembrane region" description="Helical" evidence="15">
    <location>
        <begin position="6"/>
        <end position="25"/>
    </location>
</feature>
<comment type="pathway">
    <text evidence="3 14">Energy metabolism; oxidative phosphorylation.</text>
</comment>
<evidence type="ECO:0000256" key="7">
    <source>
        <dbReference type="ARBA" id="ARBA00022660"/>
    </source>
</evidence>
<evidence type="ECO:0000256" key="10">
    <source>
        <dbReference type="ARBA" id="ARBA00022967"/>
    </source>
</evidence>
<feature type="non-terminal residue" evidence="17">
    <location>
        <position position="1"/>
    </location>
</feature>
<evidence type="ECO:0000256" key="2">
    <source>
        <dbReference type="ARBA" id="ARBA00004448"/>
    </source>
</evidence>
<comment type="subcellular location">
    <subcellularLocation>
        <location evidence="2 14">Mitochondrion inner membrane</location>
        <topology evidence="2 14">Multi-pass membrane protein</topology>
    </subcellularLocation>
</comment>
<keyword evidence="14" id="KW-0813">Transport</keyword>
<dbReference type="PANTHER" id="PTHR10422:SF18">
    <property type="entry name" value="CYTOCHROME C OXIDASE SUBUNIT 1"/>
    <property type="match status" value="1"/>
</dbReference>
<evidence type="ECO:0000256" key="3">
    <source>
        <dbReference type="ARBA" id="ARBA00004673"/>
    </source>
</evidence>